<dbReference type="Pfam" id="PF00248">
    <property type="entry name" value="Aldo_ket_red"/>
    <property type="match status" value="1"/>
</dbReference>
<organism evidence="9 10">
    <name type="scientific">Meristemomyces frigidus</name>
    <dbReference type="NCBI Taxonomy" id="1508187"/>
    <lineage>
        <taxon>Eukaryota</taxon>
        <taxon>Fungi</taxon>
        <taxon>Dikarya</taxon>
        <taxon>Ascomycota</taxon>
        <taxon>Pezizomycotina</taxon>
        <taxon>Dothideomycetes</taxon>
        <taxon>Dothideomycetidae</taxon>
        <taxon>Mycosphaerellales</taxon>
        <taxon>Teratosphaeriaceae</taxon>
        <taxon>Meristemomyces</taxon>
    </lineage>
</organism>
<evidence type="ECO:0000256" key="3">
    <source>
        <dbReference type="ARBA" id="ARBA00023002"/>
    </source>
</evidence>
<comment type="caution">
    <text evidence="9">The sequence shown here is derived from an EMBL/GenBank/DDBJ whole genome shotgun (WGS) entry which is preliminary data.</text>
</comment>
<dbReference type="SUPFAM" id="SSF51430">
    <property type="entry name" value="NAD(P)-linked oxidoreductase"/>
    <property type="match status" value="1"/>
</dbReference>
<feature type="signal peptide" evidence="7">
    <location>
        <begin position="1"/>
        <end position="16"/>
    </location>
</feature>
<evidence type="ECO:0000256" key="1">
    <source>
        <dbReference type="ARBA" id="ARBA00007905"/>
    </source>
</evidence>
<evidence type="ECO:0000256" key="5">
    <source>
        <dbReference type="PIRSR" id="PIRSR000097-2"/>
    </source>
</evidence>
<keyword evidence="7" id="KW-0732">Signal</keyword>
<reference evidence="9" key="1">
    <citation type="submission" date="2023-08" db="EMBL/GenBank/DDBJ databases">
        <title>Black Yeasts Isolated from many extreme environments.</title>
        <authorList>
            <person name="Coleine C."/>
            <person name="Stajich J.E."/>
            <person name="Selbmann L."/>
        </authorList>
    </citation>
    <scope>NUCLEOTIDE SEQUENCE</scope>
    <source>
        <strain evidence="9">CCFEE 5401</strain>
    </source>
</reference>
<evidence type="ECO:0000256" key="4">
    <source>
        <dbReference type="PIRSR" id="PIRSR000097-1"/>
    </source>
</evidence>
<evidence type="ECO:0000256" key="6">
    <source>
        <dbReference type="PIRSR" id="PIRSR000097-3"/>
    </source>
</evidence>
<dbReference type="InterPro" id="IPR020471">
    <property type="entry name" value="AKR"/>
</dbReference>
<sequence>MKSITALLPLVAQTLAVESNGPAAQIPLEPSTILPLDPLTLDKIPLLGYGTWNMKSGNVSEAVSWAIQTGYRHIDCAAAYGNEELVGRGIADGLIKTGLTREDLWITSKLWNDHHGLNSPEAALDTTLQKLGVGYLDLYHMHWPVAQSSFGNNRIEYLDTWAAMGLLMEKGRTRHIGISNFDPSQLKDLLAHTSHPPAVHQMELHPYLQQRDWLDFHTKHGIHVTAYSPLAGSNPTYDQGDLPQLLNNTVLTKIAHKRGCTPAQVALAWGMSRGTSVIPKSQHAERITENLHSLACVLKEKDLEKLAKLGEERHRFNNPSKGWKVDLYKGLEDGGAKA</sequence>
<keyword evidence="3" id="KW-0560">Oxidoreductase</keyword>
<dbReference type="AlphaFoldDB" id="A0AAN7YSP7"/>
<dbReference type="PANTHER" id="PTHR43827">
    <property type="entry name" value="2,5-DIKETO-D-GLUCONIC ACID REDUCTASE"/>
    <property type="match status" value="1"/>
</dbReference>
<proteinExistence type="inferred from homology"/>
<dbReference type="Gene3D" id="3.20.20.100">
    <property type="entry name" value="NADP-dependent oxidoreductase domain"/>
    <property type="match status" value="1"/>
</dbReference>
<dbReference type="PRINTS" id="PR00069">
    <property type="entry name" value="ALDKETRDTASE"/>
</dbReference>
<dbReference type="InterPro" id="IPR023210">
    <property type="entry name" value="NADP_OxRdtase_dom"/>
</dbReference>
<dbReference type="EMBL" id="JAVRRL010000002">
    <property type="protein sequence ID" value="KAK5118417.1"/>
    <property type="molecule type" value="Genomic_DNA"/>
</dbReference>
<evidence type="ECO:0000313" key="10">
    <source>
        <dbReference type="Proteomes" id="UP001310890"/>
    </source>
</evidence>
<evidence type="ECO:0000313" key="9">
    <source>
        <dbReference type="EMBL" id="KAK5118417.1"/>
    </source>
</evidence>
<evidence type="ECO:0000256" key="7">
    <source>
        <dbReference type="SAM" id="SignalP"/>
    </source>
</evidence>
<evidence type="ECO:0000256" key="2">
    <source>
        <dbReference type="ARBA" id="ARBA00022857"/>
    </source>
</evidence>
<feature type="chain" id="PRO_5042977772" description="NADP-dependent oxidoreductase domain-containing protein" evidence="7">
    <location>
        <begin position="17"/>
        <end position="338"/>
    </location>
</feature>
<keyword evidence="2" id="KW-0521">NADP</keyword>
<dbReference type="Proteomes" id="UP001310890">
    <property type="component" value="Unassembled WGS sequence"/>
</dbReference>
<comment type="similarity">
    <text evidence="1">Belongs to the aldo/keto reductase family.</text>
</comment>
<dbReference type="GO" id="GO:0016616">
    <property type="term" value="F:oxidoreductase activity, acting on the CH-OH group of donors, NAD or NADP as acceptor"/>
    <property type="evidence" value="ECO:0007669"/>
    <property type="project" value="UniProtKB-ARBA"/>
</dbReference>
<gene>
    <name evidence="9" type="ORF">LTR62_002931</name>
</gene>
<feature type="domain" description="NADP-dependent oxidoreductase" evidence="8">
    <location>
        <begin position="47"/>
        <end position="309"/>
    </location>
</feature>
<dbReference type="CDD" id="cd19071">
    <property type="entry name" value="AKR_AKR1-5-like"/>
    <property type="match status" value="1"/>
</dbReference>
<protein>
    <recommendedName>
        <fullName evidence="8">NADP-dependent oxidoreductase domain-containing protein</fullName>
    </recommendedName>
</protein>
<dbReference type="PANTHER" id="PTHR43827:SF3">
    <property type="entry name" value="NADP-DEPENDENT OXIDOREDUCTASE DOMAIN-CONTAINING PROTEIN"/>
    <property type="match status" value="1"/>
</dbReference>
<dbReference type="PIRSF" id="PIRSF000097">
    <property type="entry name" value="AKR"/>
    <property type="match status" value="1"/>
</dbReference>
<dbReference type="PROSITE" id="PS00798">
    <property type="entry name" value="ALDOKETO_REDUCTASE_1"/>
    <property type="match status" value="1"/>
</dbReference>
<feature type="active site" description="Proton donor" evidence="4">
    <location>
        <position position="80"/>
    </location>
</feature>
<feature type="binding site" evidence="5">
    <location>
        <position position="142"/>
    </location>
    <ligand>
        <name>substrate</name>
    </ligand>
</feature>
<dbReference type="InterPro" id="IPR018170">
    <property type="entry name" value="Aldo/ket_reductase_CS"/>
</dbReference>
<dbReference type="InterPro" id="IPR036812">
    <property type="entry name" value="NAD(P)_OxRdtase_dom_sf"/>
</dbReference>
<accession>A0AAN7YSP7</accession>
<name>A0AAN7YSP7_9PEZI</name>
<evidence type="ECO:0000259" key="8">
    <source>
        <dbReference type="Pfam" id="PF00248"/>
    </source>
</evidence>
<dbReference type="FunFam" id="3.20.20.100:FF:000002">
    <property type="entry name" value="2,5-diketo-D-gluconic acid reductase A"/>
    <property type="match status" value="1"/>
</dbReference>
<dbReference type="PROSITE" id="PS00062">
    <property type="entry name" value="ALDOKETO_REDUCTASE_2"/>
    <property type="match status" value="1"/>
</dbReference>
<feature type="site" description="Lowers pKa of active site Tyr" evidence="6">
    <location>
        <position position="109"/>
    </location>
</feature>